<feature type="region of interest" description="Disordered" evidence="2">
    <location>
        <begin position="392"/>
        <end position="486"/>
    </location>
</feature>
<feature type="compositionally biased region" description="Basic residues" evidence="2">
    <location>
        <begin position="445"/>
        <end position="454"/>
    </location>
</feature>
<reference evidence="4" key="1">
    <citation type="journal article" date="2020" name="Nat. Commun.">
        <title>Genome assembly of wild tea tree DASZ reveals pedigree and selection history of tea varieties.</title>
        <authorList>
            <person name="Zhang W."/>
            <person name="Zhang Y."/>
            <person name="Qiu H."/>
            <person name="Guo Y."/>
            <person name="Wan H."/>
            <person name="Zhang X."/>
            <person name="Scossa F."/>
            <person name="Alseekh S."/>
            <person name="Zhang Q."/>
            <person name="Wang P."/>
            <person name="Xu L."/>
            <person name="Schmidt M.H."/>
            <person name="Jia X."/>
            <person name="Li D."/>
            <person name="Zhu A."/>
            <person name="Guo F."/>
            <person name="Chen W."/>
            <person name="Ni D."/>
            <person name="Usadel B."/>
            <person name="Fernie A.R."/>
            <person name="Wen W."/>
        </authorList>
    </citation>
    <scope>NUCLEOTIDE SEQUENCE [LARGE SCALE GENOMIC DNA]</scope>
    <source>
        <strain evidence="4">cv. G240</strain>
    </source>
</reference>
<gene>
    <name evidence="3" type="ORF">HYC85_030338</name>
</gene>
<proteinExistence type="predicted"/>
<sequence>MTCMQVRGGTRSLSADVARVPPAVCLNAVGPSCLGGLQLFWALSTGLCHWPQAMGSGWFAVGRVPTARIAERERSTVRRADHEGGRAGGVDQVFCEQALEMAQEGVVNVRVDPLGDDDGEELAAQYRTEASALILAPKPLNQVESGQWHTKADRSTLTVADLEAIRERYQIPAEVDLRLPTPEERPSMVKPGEFSLYEEALKGGLRLPLPQVVVDVLNRLEVAPGQLMPNAWKILMACASAWPKANGGEAMTIDEFFSCYKASGQQETWVTLQAVMGRGLVAGLPTSIKGWRPRWFFVSVNGGMGVCTIWKVPNRSMESRLGVVAEERVKKVREWREREKARWDDLVQPSALFEAGLGPQPKGGDLDRGELEERRRVQEIEDRAIMAKAAKLIEAQRDRPAEPLSRERIRPRPRPLGEKDLGSFEPLPPPVDPVKEKARGGVTVMKKKKEKRKRGAPEEAAEESGAKRAKVAPTDAEVPAAKDAPEEVEIIPTVEVVEVGPPVQAEAGVGEAALSGREQVQRRPDPQEGGVRVATAIYHARAVAGRMEGEEGPARAGADRLVKIVDEGALRAASGYGEADLLRGLCSAQMEVTTLAGALLRKAGAAKLKAEEARAQLAKLRKDSADWETAYADLPAVKLELEDTRRKVVSLEFQLAGEQKKLEESEKACAVAVERHEEAMTSNEELVRQKDEADSRIGDLLKELGEERTRAEEDKGRLLREWEMEKAKMAAELESLRKGMEEERATAAAGRVALQRELDEERAKAASEKAAYPDLCVAAVEQYKGSSEFQMVVDAAVARSLAGQEPGGVGPSRKTAGGRTESEVIESFQQSDFYKHEMAEYWDSGWKMFKRRAEELFPDLDLSSVTIGEDDVAQTPLDEGVEEEDLASSEEE</sequence>
<feature type="coiled-coil region" evidence="1">
    <location>
        <begin position="603"/>
        <end position="771"/>
    </location>
</feature>
<feature type="region of interest" description="Disordered" evidence="2">
    <location>
        <begin position="802"/>
        <end position="822"/>
    </location>
</feature>
<evidence type="ECO:0000256" key="2">
    <source>
        <dbReference type="SAM" id="MobiDB-lite"/>
    </source>
</evidence>
<feature type="region of interest" description="Disordered" evidence="2">
    <location>
        <begin position="865"/>
        <end position="892"/>
    </location>
</feature>
<protein>
    <submittedName>
        <fullName evidence="3">Uncharacterized protein</fullName>
    </submittedName>
</protein>
<keyword evidence="4" id="KW-1185">Reference proteome</keyword>
<evidence type="ECO:0000313" key="3">
    <source>
        <dbReference type="EMBL" id="KAF5934167.1"/>
    </source>
</evidence>
<feature type="compositionally biased region" description="Basic and acidic residues" evidence="2">
    <location>
        <begin position="394"/>
        <end position="422"/>
    </location>
</feature>
<organism evidence="3 4">
    <name type="scientific">Camellia sinensis</name>
    <name type="common">Tea plant</name>
    <name type="synonym">Thea sinensis</name>
    <dbReference type="NCBI Taxonomy" id="4442"/>
    <lineage>
        <taxon>Eukaryota</taxon>
        <taxon>Viridiplantae</taxon>
        <taxon>Streptophyta</taxon>
        <taxon>Embryophyta</taxon>
        <taxon>Tracheophyta</taxon>
        <taxon>Spermatophyta</taxon>
        <taxon>Magnoliopsida</taxon>
        <taxon>eudicotyledons</taxon>
        <taxon>Gunneridae</taxon>
        <taxon>Pentapetalae</taxon>
        <taxon>asterids</taxon>
        <taxon>Ericales</taxon>
        <taxon>Theaceae</taxon>
        <taxon>Camellia</taxon>
    </lineage>
</organism>
<evidence type="ECO:0000313" key="4">
    <source>
        <dbReference type="Proteomes" id="UP000593564"/>
    </source>
</evidence>
<feature type="compositionally biased region" description="Acidic residues" evidence="2">
    <location>
        <begin position="879"/>
        <end position="892"/>
    </location>
</feature>
<dbReference type="EMBL" id="JACBKZ010000014">
    <property type="protein sequence ID" value="KAF5934167.1"/>
    <property type="molecule type" value="Genomic_DNA"/>
</dbReference>
<comment type="caution">
    <text evidence="3">The sequence shown here is derived from an EMBL/GenBank/DDBJ whole genome shotgun (WGS) entry which is preliminary data.</text>
</comment>
<dbReference type="AlphaFoldDB" id="A0A7J7G146"/>
<name>A0A7J7G146_CAMSI</name>
<accession>A0A7J7G146</accession>
<dbReference type="Proteomes" id="UP000593564">
    <property type="component" value="Unassembled WGS sequence"/>
</dbReference>
<keyword evidence="1" id="KW-0175">Coiled coil</keyword>
<evidence type="ECO:0000256" key="1">
    <source>
        <dbReference type="SAM" id="Coils"/>
    </source>
</evidence>
<reference evidence="3 4" key="2">
    <citation type="submission" date="2020-07" db="EMBL/GenBank/DDBJ databases">
        <title>Genome assembly of wild tea tree DASZ reveals pedigree and selection history of tea varieties.</title>
        <authorList>
            <person name="Zhang W."/>
        </authorList>
    </citation>
    <scope>NUCLEOTIDE SEQUENCE [LARGE SCALE GENOMIC DNA]</scope>
    <source>
        <strain evidence="4">cv. G240</strain>
        <tissue evidence="3">Leaf</tissue>
    </source>
</reference>